<comment type="similarity">
    <text evidence="2">Belongs to the universal ribosomal protein uS14 family.</text>
</comment>
<comment type="caution">
    <text evidence="9">The sequence shown here is derived from an EMBL/GenBank/DDBJ whole genome shotgun (WGS) entry which is preliminary data.</text>
</comment>
<dbReference type="InterPro" id="IPR043140">
    <property type="entry name" value="Ribosomal_uS14_sf"/>
</dbReference>
<evidence type="ECO:0000256" key="6">
    <source>
        <dbReference type="ARBA" id="ARBA00022884"/>
    </source>
</evidence>
<evidence type="ECO:0000256" key="3">
    <source>
        <dbReference type="ARBA" id="ARBA00022723"/>
    </source>
</evidence>
<accession>A0ABR3WXT6</accession>
<dbReference type="InterPro" id="IPR039744">
    <property type="entry name" value="RIbosomal_uS14_euk_arc"/>
</dbReference>
<evidence type="ECO:0000313" key="10">
    <source>
        <dbReference type="Proteomes" id="UP001583177"/>
    </source>
</evidence>
<keyword evidence="4" id="KW-0699">rRNA-binding</keyword>
<dbReference type="PANTHER" id="PTHR12010">
    <property type="entry name" value="40S RIBOSOMAL PROTEIN S29"/>
    <property type="match status" value="1"/>
</dbReference>
<comment type="cofactor">
    <cofactor evidence="1">
        <name>Zn(2+)</name>
        <dbReference type="ChEBI" id="CHEBI:29105"/>
    </cofactor>
</comment>
<dbReference type="Proteomes" id="UP001583177">
    <property type="component" value="Unassembled WGS sequence"/>
</dbReference>
<evidence type="ECO:0000256" key="4">
    <source>
        <dbReference type="ARBA" id="ARBA00022730"/>
    </source>
</evidence>
<keyword evidence="8" id="KW-0687">Ribonucleoprotein</keyword>
<evidence type="ECO:0000256" key="1">
    <source>
        <dbReference type="ARBA" id="ARBA00001947"/>
    </source>
</evidence>
<keyword evidence="10" id="KW-1185">Reference proteome</keyword>
<dbReference type="PROSITE" id="PS00527">
    <property type="entry name" value="RIBOSOMAL_S14"/>
    <property type="match status" value="1"/>
</dbReference>
<evidence type="ECO:0000256" key="5">
    <source>
        <dbReference type="ARBA" id="ARBA00022833"/>
    </source>
</evidence>
<evidence type="ECO:0000256" key="7">
    <source>
        <dbReference type="ARBA" id="ARBA00022980"/>
    </source>
</evidence>
<gene>
    <name evidence="9" type="primary">RPS29</name>
    <name evidence="9" type="ORF">Daus18300_005981</name>
</gene>
<keyword evidence="6" id="KW-0694">RNA-binding</keyword>
<name>A0ABR3WXT6_9PEZI</name>
<dbReference type="Gene3D" id="4.10.830.10">
    <property type="entry name" value="30s Ribosomal Protein S14, Chain N"/>
    <property type="match status" value="1"/>
</dbReference>
<dbReference type="InterPro" id="IPR018271">
    <property type="entry name" value="Ribosomal_uS14_CS"/>
</dbReference>
<dbReference type="InterPro" id="IPR023676">
    <property type="entry name" value="Ribosomal_uS14_arc"/>
</dbReference>
<keyword evidence="3" id="KW-0479">Metal-binding</keyword>
<dbReference type="EMBL" id="JAWRVE010000046">
    <property type="protein sequence ID" value="KAL1868257.1"/>
    <property type="molecule type" value="Genomic_DNA"/>
</dbReference>
<organism evidence="9 10">
    <name type="scientific">Diaporthe australafricana</name>
    <dbReference type="NCBI Taxonomy" id="127596"/>
    <lineage>
        <taxon>Eukaryota</taxon>
        <taxon>Fungi</taxon>
        <taxon>Dikarya</taxon>
        <taxon>Ascomycota</taxon>
        <taxon>Pezizomycotina</taxon>
        <taxon>Sordariomycetes</taxon>
        <taxon>Sordariomycetidae</taxon>
        <taxon>Diaporthales</taxon>
        <taxon>Diaporthaceae</taxon>
        <taxon>Diaporthe</taxon>
    </lineage>
</organism>
<sequence>MSHESVWNSRPRGYGKGARSCRVCTHRAGLIRKYGLNICRQCFREKSADIGFIKVRPDFPTQTSYDRNQRERLTFISKQHR</sequence>
<keyword evidence="5" id="KW-0862">Zinc</keyword>
<proteinExistence type="inferred from homology"/>
<dbReference type="Pfam" id="PF00253">
    <property type="entry name" value="Ribosomal_S14"/>
    <property type="match status" value="1"/>
</dbReference>
<evidence type="ECO:0000313" key="9">
    <source>
        <dbReference type="EMBL" id="KAL1868257.1"/>
    </source>
</evidence>
<dbReference type="InterPro" id="IPR001209">
    <property type="entry name" value="Ribosomal_uS14"/>
</dbReference>
<dbReference type="HAMAP" id="MF_01364_A">
    <property type="entry name" value="Ribosomal_uS14_2_A"/>
    <property type="match status" value="1"/>
</dbReference>
<evidence type="ECO:0000256" key="8">
    <source>
        <dbReference type="ARBA" id="ARBA00023274"/>
    </source>
</evidence>
<keyword evidence="7 9" id="KW-0689">Ribosomal protein</keyword>
<reference evidence="9 10" key="1">
    <citation type="journal article" date="2024" name="IMA Fungus">
        <title>IMA Genome - F19 : A genome assembly and annotation guide to empower mycologists, including annotated draft genome sequences of Ceratocystis pirilliformis, Diaporthe australafricana, Fusarium ophioides, Paecilomyces lecythidis, and Sporothrix stenoceras.</title>
        <authorList>
            <person name="Aylward J."/>
            <person name="Wilson A.M."/>
            <person name="Visagie C.M."/>
            <person name="Spraker J."/>
            <person name="Barnes I."/>
            <person name="Buitendag C."/>
            <person name="Ceriani C."/>
            <person name="Del Mar Angel L."/>
            <person name="du Plessis D."/>
            <person name="Fuchs T."/>
            <person name="Gasser K."/>
            <person name="Kramer D."/>
            <person name="Li W."/>
            <person name="Munsamy K."/>
            <person name="Piso A."/>
            <person name="Price J.L."/>
            <person name="Sonnekus B."/>
            <person name="Thomas C."/>
            <person name="van der Nest A."/>
            <person name="van Dijk A."/>
            <person name="van Heerden A."/>
            <person name="van Vuuren N."/>
            <person name="Yilmaz N."/>
            <person name="Duong T.A."/>
            <person name="van der Merwe N.A."/>
            <person name="Wingfield M.J."/>
            <person name="Wingfield B.D."/>
        </authorList>
    </citation>
    <scope>NUCLEOTIDE SEQUENCE [LARGE SCALE GENOMIC DNA]</scope>
    <source>
        <strain evidence="9 10">CMW 18300</strain>
    </source>
</reference>
<evidence type="ECO:0000256" key="2">
    <source>
        <dbReference type="ARBA" id="ARBA00009083"/>
    </source>
</evidence>
<dbReference type="GO" id="GO:0005840">
    <property type="term" value="C:ribosome"/>
    <property type="evidence" value="ECO:0007669"/>
    <property type="project" value="UniProtKB-KW"/>
</dbReference>
<dbReference type="PANTHER" id="PTHR12010:SF2">
    <property type="entry name" value="40S RIBOSOMAL PROTEIN S29"/>
    <property type="match status" value="1"/>
</dbReference>
<protein>
    <submittedName>
        <fullName evidence="9">40S ribosomal protein S29</fullName>
    </submittedName>
</protein>
<dbReference type="NCBIfam" id="NF004424">
    <property type="entry name" value="PRK05766.1"/>
    <property type="match status" value="1"/>
</dbReference>